<dbReference type="InterPro" id="IPR048324">
    <property type="entry name" value="ZSWIM1-3_RNaseH-like"/>
</dbReference>
<gene>
    <name evidence="2" type="ORF">GN958_ATG03405</name>
</gene>
<dbReference type="PANTHER" id="PTHR31569">
    <property type="entry name" value="SWIM-TYPE DOMAIN-CONTAINING PROTEIN"/>
    <property type="match status" value="1"/>
</dbReference>
<evidence type="ECO:0000313" key="3">
    <source>
        <dbReference type="Proteomes" id="UP000704712"/>
    </source>
</evidence>
<dbReference type="PANTHER" id="PTHR31569:SF4">
    <property type="entry name" value="SWIM-TYPE DOMAIN-CONTAINING PROTEIN"/>
    <property type="match status" value="1"/>
</dbReference>
<sequence>MLVIVYLYNTCHNHVNTKTLYTALKQCKDLLSESVLSMLDAFGQKTSTDTKQIATYVADTTVRNLMNARLGHSSAEKRLKGVLSEFASTEGNECVLLQGEYNQTIGIVMQRDIFARWGNTLSQAWTNNCTNLGFYVGTLNATVAAGRGATVLDYLCLNQEKEYQPAVLQWFKTKNPSWGRLESLIIDKDFTEWSALREVFPQAATLLCQFHAQPYVKIMIAGKKPDKGTAREQVEAARTENEEGCATVC</sequence>
<dbReference type="InterPro" id="IPR052579">
    <property type="entry name" value="Zinc_finger_SWIM"/>
</dbReference>
<reference evidence="2" key="1">
    <citation type="submission" date="2020-03" db="EMBL/GenBank/DDBJ databases">
        <title>Hybrid Assembly of Korean Phytophthora infestans isolates.</title>
        <authorList>
            <person name="Prokchorchik M."/>
            <person name="Lee Y."/>
            <person name="Seo J."/>
            <person name="Cho J.-H."/>
            <person name="Park Y.-E."/>
            <person name="Jang D.-C."/>
            <person name="Im J.-S."/>
            <person name="Choi J.-G."/>
            <person name="Park H.-J."/>
            <person name="Lee G.-B."/>
            <person name="Lee Y.-G."/>
            <person name="Hong S.-Y."/>
            <person name="Cho K."/>
            <person name="Sohn K.H."/>
        </authorList>
    </citation>
    <scope>NUCLEOTIDE SEQUENCE</scope>
    <source>
        <strain evidence="2">KR_2_A2</strain>
    </source>
</reference>
<dbReference type="AlphaFoldDB" id="A0A8S9V1S3"/>
<name>A0A8S9V1S3_PHYIN</name>
<protein>
    <recommendedName>
        <fullName evidence="1">ZSWIM1/3 RNaseH-like domain-containing protein</fullName>
    </recommendedName>
</protein>
<dbReference type="EMBL" id="JAACNO010000469">
    <property type="protein sequence ID" value="KAF4147396.1"/>
    <property type="molecule type" value="Genomic_DNA"/>
</dbReference>
<evidence type="ECO:0000259" key="1">
    <source>
        <dbReference type="Pfam" id="PF21056"/>
    </source>
</evidence>
<feature type="domain" description="ZSWIM1/3 RNaseH-like" evidence="1">
    <location>
        <begin position="102"/>
        <end position="205"/>
    </location>
</feature>
<proteinExistence type="predicted"/>
<comment type="caution">
    <text evidence="2">The sequence shown here is derived from an EMBL/GenBank/DDBJ whole genome shotgun (WGS) entry which is preliminary data.</text>
</comment>
<evidence type="ECO:0000313" key="2">
    <source>
        <dbReference type="EMBL" id="KAF4147396.1"/>
    </source>
</evidence>
<dbReference type="Proteomes" id="UP000704712">
    <property type="component" value="Unassembled WGS sequence"/>
</dbReference>
<dbReference type="Pfam" id="PF21056">
    <property type="entry name" value="ZSWIM1-3_RNaseH-like"/>
    <property type="match status" value="1"/>
</dbReference>
<accession>A0A8S9V1S3</accession>
<organism evidence="2 3">
    <name type="scientific">Phytophthora infestans</name>
    <name type="common">Potato late blight agent</name>
    <name type="synonym">Botrytis infestans</name>
    <dbReference type="NCBI Taxonomy" id="4787"/>
    <lineage>
        <taxon>Eukaryota</taxon>
        <taxon>Sar</taxon>
        <taxon>Stramenopiles</taxon>
        <taxon>Oomycota</taxon>
        <taxon>Peronosporomycetes</taxon>
        <taxon>Peronosporales</taxon>
        <taxon>Peronosporaceae</taxon>
        <taxon>Phytophthora</taxon>
    </lineage>
</organism>